<evidence type="ECO:0000313" key="3">
    <source>
        <dbReference type="Proteomes" id="UP000671852"/>
    </source>
</evidence>
<feature type="chain" id="PRO_5037721906" evidence="1">
    <location>
        <begin position="17"/>
        <end position="145"/>
    </location>
</feature>
<reference evidence="2" key="1">
    <citation type="submission" date="2019-11" db="EMBL/GenBank/DDBJ databases">
        <authorList>
            <person name="Kojima H."/>
        </authorList>
    </citation>
    <scope>NUCLEOTIDE SEQUENCE</scope>
    <source>
        <strain evidence="2">H1576</strain>
    </source>
</reference>
<protein>
    <submittedName>
        <fullName evidence="2">Uncharacterized protein</fullName>
    </submittedName>
</protein>
<dbReference type="RefSeq" id="WP_207561882.1">
    <property type="nucleotide sequence ID" value="NZ_CP046072.1"/>
</dbReference>
<keyword evidence="1" id="KW-0732">Signal</keyword>
<dbReference type="EMBL" id="CP046072">
    <property type="protein sequence ID" value="QSZ40603.1"/>
    <property type="molecule type" value="Genomic_DNA"/>
</dbReference>
<evidence type="ECO:0000256" key="1">
    <source>
        <dbReference type="SAM" id="SignalP"/>
    </source>
</evidence>
<proteinExistence type="predicted"/>
<sequence length="145" mass="16396">MKIVLLVFISFVMAYAQTPFVLTAFKSAYPVVEINTDKVPQEYKTNITKLLANTTKELGINTAGYSSRPIALTISRIAIGEKLVLKVALIVGEEVKRSDDNEEVFAITYVKDDIFEVESLRGDVMDSVEYLLEDFKEQYKEDNTK</sequence>
<name>A0A975AXZ5_9BACT</name>
<keyword evidence="3" id="KW-1185">Reference proteome</keyword>
<accession>A0A975AXZ5</accession>
<gene>
    <name evidence="2" type="ORF">GJV85_00205</name>
</gene>
<dbReference type="AlphaFoldDB" id="A0A975AXZ5"/>
<evidence type="ECO:0000313" key="2">
    <source>
        <dbReference type="EMBL" id="QSZ40603.1"/>
    </source>
</evidence>
<dbReference type="KEGG" id="saqt:GJV85_00205"/>
<organism evidence="2 3">
    <name type="scientific">Sulfurimonas aquatica</name>
    <dbReference type="NCBI Taxonomy" id="2672570"/>
    <lineage>
        <taxon>Bacteria</taxon>
        <taxon>Pseudomonadati</taxon>
        <taxon>Campylobacterota</taxon>
        <taxon>Epsilonproteobacteria</taxon>
        <taxon>Campylobacterales</taxon>
        <taxon>Sulfurimonadaceae</taxon>
        <taxon>Sulfurimonas</taxon>
    </lineage>
</organism>
<reference evidence="2" key="2">
    <citation type="submission" date="2021-04" db="EMBL/GenBank/DDBJ databases">
        <title>Isolation and characterization of a novel species of the genus Sulfurimonas.</title>
        <authorList>
            <person name="Fukui M."/>
        </authorList>
    </citation>
    <scope>NUCLEOTIDE SEQUENCE</scope>
    <source>
        <strain evidence="2">H1576</strain>
    </source>
</reference>
<dbReference type="Proteomes" id="UP000671852">
    <property type="component" value="Chromosome"/>
</dbReference>
<feature type="signal peptide" evidence="1">
    <location>
        <begin position="1"/>
        <end position="16"/>
    </location>
</feature>